<comment type="caution">
    <text evidence="2">The sequence shown here is derived from an EMBL/GenBank/DDBJ whole genome shotgun (WGS) entry which is preliminary data.</text>
</comment>
<keyword evidence="1" id="KW-0472">Membrane</keyword>
<gene>
    <name evidence="2" type="ORF">D1B31_11710</name>
</gene>
<organism evidence="2 3">
    <name type="scientific">Neobacillus notoginsengisoli</name>
    <dbReference type="NCBI Taxonomy" id="1578198"/>
    <lineage>
        <taxon>Bacteria</taxon>
        <taxon>Bacillati</taxon>
        <taxon>Bacillota</taxon>
        <taxon>Bacilli</taxon>
        <taxon>Bacillales</taxon>
        <taxon>Bacillaceae</taxon>
        <taxon>Neobacillus</taxon>
    </lineage>
</organism>
<evidence type="ECO:0000313" key="3">
    <source>
        <dbReference type="Proteomes" id="UP000284416"/>
    </source>
</evidence>
<protein>
    <submittedName>
        <fullName evidence="2">Uncharacterized protein</fullName>
    </submittedName>
</protein>
<sequence>MTRKKKTFNWLTFHVDACRIIFGLLKKGTDTHIAIKRSLATIAGWALFYFYLGNYDPFRMKIAACRLYFFCEKAVNKPGLHKLY</sequence>
<keyword evidence="3" id="KW-1185">Reference proteome</keyword>
<evidence type="ECO:0000313" key="2">
    <source>
        <dbReference type="EMBL" id="RHW40219.1"/>
    </source>
</evidence>
<accession>A0A417YT57</accession>
<keyword evidence="1" id="KW-0812">Transmembrane</keyword>
<name>A0A417YT57_9BACI</name>
<feature type="transmembrane region" description="Helical" evidence="1">
    <location>
        <begin position="31"/>
        <end position="52"/>
    </location>
</feature>
<dbReference type="EMBL" id="QWEG01000007">
    <property type="protein sequence ID" value="RHW40219.1"/>
    <property type="molecule type" value="Genomic_DNA"/>
</dbReference>
<proteinExistence type="predicted"/>
<dbReference type="Proteomes" id="UP000284416">
    <property type="component" value="Unassembled WGS sequence"/>
</dbReference>
<reference evidence="2 3" key="1">
    <citation type="journal article" date="2017" name="Int. J. Syst. Evol. Microbiol.">
        <title>Bacillus notoginsengisoli sp. nov., a novel bacterium isolated from the rhizosphere of Panax notoginseng.</title>
        <authorList>
            <person name="Zhang M.Y."/>
            <person name="Cheng J."/>
            <person name="Cai Y."/>
            <person name="Zhang T.Y."/>
            <person name="Wu Y.Y."/>
            <person name="Manikprabhu D."/>
            <person name="Li W.J."/>
            <person name="Zhang Y.X."/>
        </authorList>
    </citation>
    <scope>NUCLEOTIDE SEQUENCE [LARGE SCALE GENOMIC DNA]</scope>
    <source>
        <strain evidence="2 3">JCM 30743</strain>
    </source>
</reference>
<keyword evidence="1" id="KW-1133">Transmembrane helix</keyword>
<evidence type="ECO:0000256" key="1">
    <source>
        <dbReference type="SAM" id="Phobius"/>
    </source>
</evidence>
<dbReference type="AlphaFoldDB" id="A0A417YT57"/>